<dbReference type="Proteomes" id="UP000053328">
    <property type="component" value="Unassembled WGS sequence"/>
</dbReference>
<dbReference type="GeneID" id="27330043"/>
<dbReference type="AlphaFoldDB" id="A0A0D1YTT5"/>
<keyword evidence="3" id="KW-1185">Reference proteome</keyword>
<dbReference type="VEuPathDB" id="FungiDB:PV08_02960"/>
<accession>A0A0D1YTT5</accession>
<evidence type="ECO:0000256" key="1">
    <source>
        <dbReference type="SAM" id="MobiDB-lite"/>
    </source>
</evidence>
<proteinExistence type="predicted"/>
<name>A0A0D1YTT5_9EURO</name>
<dbReference type="PANTHER" id="PTHR37540">
    <property type="entry name" value="TRANSCRIPTION FACTOR (ACR-2), PUTATIVE-RELATED-RELATED"/>
    <property type="match status" value="1"/>
</dbReference>
<protein>
    <submittedName>
        <fullName evidence="2">Uncharacterized protein</fullName>
    </submittedName>
</protein>
<dbReference type="EMBL" id="KN847493">
    <property type="protein sequence ID" value="KIW18671.1"/>
    <property type="molecule type" value="Genomic_DNA"/>
</dbReference>
<feature type="region of interest" description="Disordered" evidence="1">
    <location>
        <begin position="67"/>
        <end position="95"/>
    </location>
</feature>
<evidence type="ECO:0000313" key="3">
    <source>
        <dbReference type="Proteomes" id="UP000053328"/>
    </source>
</evidence>
<dbReference type="RefSeq" id="XP_016238887.1">
    <property type="nucleotide sequence ID" value="XM_016377317.1"/>
</dbReference>
<dbReference type="OrthoDB" id="4138385at2759"/>
<organism evidence="2 3">
    <name type="scientific">Exophiala spinifera</name>
    <dbReference type="NCBI Taxonomy" id="91928"/>
    <lineage>
        <taxon>Eukaryota</taxon>
        <taxon>Fungi</taxon>
        <taxon>Dikarya</taxon>
        <taxon>Ascomycota</taxon>
        <taxon>Pezizomycotina</taxon>
        <taxon>Eurotiomycetes</taxon>
        <taxon>Chaetothyriomycetidae</taxon>
        <taxon>Chaetothyriales</taxon>
        <taxon>Herpotrichiellaceae</taxon>
        <taxon>Exophiala</taxon>
    </lineage>
</organism>
<gene>
    <name evidence="2" type="ORF">PV08_02960</name>
</gene>
<sequence length="531" mass="60809">MEKKKPAYSAELLWVNHDSKNMNALPNRQKVSSHIQRHYRSWQRKASAQELRNSKFLTNRALRSSGHELARSNVSDTRNDTSDETQAASQSAQFHASVTRRFRGNSDPFDAHAVRVCPRVNDILKFYRDYAIPSQYHTGPDGWKTTAAAMDDWKDAVQSLHERGGALGFLARWAQVASNVTQSSELAVEALRFRSQSTTILHEKLKRESGTISKSTYWHMHTLYTAETLAGNPRAAWLHATIMQQILRQHSEKGQMELTYLRYFLYNESSACCMFMTRPVLDYETWVPQMFKPAWRQAGEELASLKIEYNTMLDPSIECWFLKNMFLLQREDLEVWRHASSRAEDLSPSMFIWFAARHSIHQARLVKYALDRADEARSEEKLGMKYFKNAYLALTVVYWTRLIAGSDTIMGVEIFATKRPLLKAIRELLDEEEAAIGLDAAFGNKNARLWALYVGAQAEQQLPSDAEDNSNNTWGTKWFSEAFSLQAARMNLLSWTSVQSVLDGFLDHNITEPHGEEFVPRLLRPLAPVAG</sequence>
<evidence type="ECO:0000313" key="2">
    <source>
        <dbReference type="EMBL" id="KIW18671.1"/>
    </source>
</evidence>
<reference evidence="2 3" key="1">
    <citation type="submission" date="2015-01" db="EMBL/GenBank/DDBJ databases">
        <title>The Genome Sequence of Exophiala spinifera CBS89968.</title>
        <authorList>
            <consortium name="The Broad Institute Genomics Platform"/>
            <person name="Cuomo C."/>
            <person name="de Hoog S."/>
            <person name="Gorbushina A."/>
            <person name="Stielow B."/>
            <person name="Teixiera M."/>
            <person name="Abouelleil A."/>
            <person name="Chapman S.B."/>
            <person name="Priest M."/>
            <person name="Young S.K."/>
            <person name="Wortman J."/>
            <person name="Nusbaum C."/>
            <person name="Birren B."/>
        </authorList>
    </citation>
    <scope>NUCLEOTIDE SEQUENCE [LARGE SCALE GENOMIC DNA]</scope>
    <source>
        <strain evidence="2 3">CBS 89968</strain>
    </source>
</reference>
<feature type="compositionally biased region" description="Low complexity" evidence="1">
    <location>
        <begin position="86"/>
        <end position="95"/>
    </location>
</feature>
<dbReference type="PANTHER" id="PTHR37540:SF5">
    <property type="entry name" value="TRANSCRIPTION FACTOR DOMAIN-CONTAINING PROTEIN"/>
    <property type="match status" value="1"/>
</dbReference>
<dbReference type="HOGENOM" id="CLU_025452_0_0_1"/>